<dbReference type="Proteomes" id="UP000050525">
    <property type="component" value="Unassembled WGS sequence"/>
</dbReference>
<evidence type="ECO:0000313" key="2">
    <source>
        <dbReference type="Proteomes" id="UP000050525"/>
    </source>
</evidence>
<comment type="caution">
    <text evidence="1">The sequence shown here is derived from an EMBL/GenBank/DDBJ whole genome shotgun (WGS) entry which is preliminary data.</text>
</comment>
<sequence length="177" mass="19754">MAAVRSNYSSQKAEGGACAVRSGGLSGRIRIFSLSRKNAEAAVPLPRAGGGVRVSLEGKRGAVRCAQDFCTCHKTLQVRSTCLKILVLKNRQSSTYDYSSYDEPQLRRLQIDTWVSKFQHGFQLYDAECWIQWKAVPRNPPEHSFVPQVNNNWEEADLASQDNIFCSVGVSLWLVSQ</sequence>
<name>A0A151LZW6_ALLMI</name>
<organism evidence="1 2">
    <name type="scientific">Alligator mississippiensis</name>
    <name type="common">American alligator</name>
    <dbReference type="NCBI Taxonomy" id="8496"/>
    <lineage>
        <taxon>Eukaryota</taxon>
        <taxon>Metazoa</taxon>
        <taxon>Chordata</taxon>
        <taxon>Craniata</taxon>
        <taxon>Vertebrata</taxon>
        <taxon>Euteleostomi</taxon>
        <taxon>Archelosauria</taxon>
        <taxon>Archosauria</taxon>
        <taxon>Crocodylia</taxon>
        <taxon>Alligatoridae</taxon>
        <taxon>Alligatorinae</taxon>
        <taxon>Alligator</taxon>
    </lineage>
</organism>
<evidence type="ECO:0000313" key="1">
    <source>
        <dbReference type="EMBL" id="KYO17786.1"/>
    </source>
</evidence>
<proteinExistence type="predicted"/>
<protein>
    <submittedName>
        <fullName evidence="1">Uncharacterized protein</fullName>
    </submittedName>
</protein>
<keyword evidence="2" id="KW-1185">Reference proteome</keyword>
<reference evidence="1 2" key="1">
    <citation type="journal article" date="2012" name="Genome Biol.">
        <title>Sequencing three crocodilian genomes to illuminate the evolution of archosaurs and amniotes.</title>
        <authorList>
            <person name="St John J.A."/>
            <person name="Braun E.L."/>
            <person name="Isberg S.R."/>
            <person name="Miles L.G."/>
            <person name="Chong A.Y."/>
            <person name="Gongora J."/>
            <person name="Dalzell P."/>
            <person name="Moran C."/>
            <person name="Bed'hom B."/>
            <person name="Abzhanov A."/>
            <person name="Burgess S.C."/>
            <person name="Cooksey A.M."/>
            <person name="Castoe T.A."/>
            <person name="Crawford N.G."/>
            <person name="Densmore L.D."/>
            <person name="Drew J.C."/>
            <person name="Edwards S.V."/>
            <person name="Faircloth B.C."/>
            <person name="Fujita M.K."/>
            <person name="Greenwold M.J."/>
            <person name="Hoffmann F.G."/>
            <person name="Howard J.M."/>
            <person name="Iguchi T."/>
            <person name="Janes D.E."/>
            <person name="Khan S.Y."/>
            <person name="Kohno S."/>
            <person name="de Koning A.J."/>
            <person name="Lance S.L."/>
            <person name="McCarthy F.M."/>
            <person name="McCormack J.E."/>
            <person name="Merchant M.E."/>
            <person name="Peterson D.G."/>
            <person name="Pollock D.D."/>
            <person name="Pourmand N."/>
            <person name="Raney B.J."/>
            <person name="Roessler K.A."/>
            <person name="Sanford J.R."/>
            <person name="Sawyer R.H."/>
            <person name="Schmidt C.J."/>
            <person name="Triplett E.W."/>
            <person name="Tuberville T.D."/>
            <person name="Venegas-Anaya M."/>
            <person name="Howard J.T."/>
            <person name="Jarvis E.D."/>
            <person name="Guillette L.J.Jr."/>
            <person name="Glenn T.C."/>
            <person name="Green R.E."/>
            <person name="Ray D.A."/>
        </authorList>
    </citation>
    <scope>NUCLEOTIDE SEQUENCE [LARGE SCALE GENOMIC DNA]</scope>
    <source>
        <strain evidence="1">KSC_2009_1</strain>
    </source>
</reference>
<gene>
    <name evidence="1" type="ORF">Y1Q_0011463</name>
</gene>
<dbReference type="AlphaFoldDB" id="A0A151LZW6"/>
<dbReference type="EMBL" id="AKHW03006853">
    <property type="protein sequence ID" value="KYO17786.1"/>
    <property type="molecule type" value="Genomic_DNA"/>
</dbReference>
<accession>A0A151LZW6</accession>